<evidence type="ECO:0000313" key="4">
    <source>
        <dbReference type="Proteomes" id="UP000664417"/>
    </source>
</evidence>
<dbReference type="RefSeq" id="WP_207862193.1">
    <property type="nucleotide sequence ID" value="NZ_JAFREP010000033.1"/>
</dbReference>
<keyword evidence="1" id="KW-0732">Signal</keyword>
<feature type="signal peptide" evidence="1">
    <location>
        <begin position="1"/>
        <end position="26"/>
    </location>
</feature>
<feature type="domain" description="Pyrrolo-quinoline quinone repeat" evidence="2">
    <location>
        <begin position="91"/>
        <end position="337"/>
    </location>
</feature>
<organism evidence="3 4">
    <name type="scientific">Acanthopleuribacter pedis</name>
    <dbReference type="NCBI Taxonomy" id="442870"/>
    <lineage>
        <taxon>Bacteria</taxon>
        <taxon>Pseudomonadati</taxon>
        <taxon>Acidobacteriota</taxon>
        <taxon>Holophagae</taxon>
        <taxon>Acanthopleuribacterales</taxon>
        <taxon>Acanthopleuribacteraceae</taxon>
        <taxon>Acanthopleuribacter</taxon>
    </lineage>
</organism>
<dbReference type="Gene3D" id="2.130.10.10">
    <property type="entry name" value="YVTN repeat-like/Quinoprotein amine dehydrogenase"/>
    <property type="match status" value="1"/>
</dbReference>
<dbReference type="EMBL" id="JAFREP010000033">
    <property type="protein sequence ID" value="MBO1322220.1"/>
    <property type="molecule type" value="Genomic_DNA"/>
</dbReference>
<protein>
    <submittedName>
        <fullName evidence="3">PQQ-like beta-propeller repeat protein</fullName>
    </submittedName>
</protein>
<reference evidence="3" key="1">
    <citation type="submission" date="2021-03" db="EMBL/GenBank/DDBJ databases">
        <authorList>
            <person name="Wang G."/>
        </authorList>
    </citation>
    <scope>NUCLEOTIDE SEQUENCE</scope>
    <source>
        <strain evidence="3">KCTC 12899</strain>
    </source>
</reference>
<dbReference type="PANTHER" id="PTHR34512:SF30">
    <property type="entry name" value="OUTER MEMBRANE PROTEIN ASSEMBLY FACTOR BAMB"/>
    <property type="match status" value="1"/>
</dbReference>
<comment type="caution">
    <text evidence="3">The sequence shown here is derived from an EMBL/GenBank/DDBJ whole genome shotgun (WGS) entry which is preliminary data.</text>
</comment>
<evidence type="ECO:0000256" key="1">
    <source>
        <dbReference type="SAM" id="SignalP"/>
    </source>
</evidence>
<evidence type="ECO:0000313" key="3">
    <source>
        <dbReference type="EMBL" id="MBO1322220.1"/>
    </source>
</evidence>
<name>A0A8J7QMU6_9BACT</name>
<dbReference type="InterPro" id="IPR015943">
    <property type="entry name" value="WD40/YVTN_repeat-like_dom_sf"/>
</dbReference>
<keyword evidence="4" id="KW-1185">Reference proteome</keyword>
<dbReference type="AlphaFoldDB" id="A0A8J7QMU6"/>
<gene>
    <name evidence="3" type="ORF">J3U88_27345</name>
</gene>
<proteinExistence type="predicted"/>
<accession>A0A8J7QMU6</accession>
<dbReference type="Proteomes" id="UP000664417">
    <property type="component" value="Unassembled WGS sequence"/>
</dbReference>
<dbReference type="InterPro" id="IPR011047">
    <property type="entry name" value="Quinoprotein_ADH-like_sf"/>
</dbReference>
<evidence type="ECO:0000259" key="2">
    <source>
        <dbReference type="Pfam" id="PF13360"/>
    </source>
</evidence>
<dbReference type="PANTHER" id="PTHR34512">
    <property type="entry name" value="CELL SURFACE PROTEIN"/>
    <property type="match status" value="1"/>
</dbReference>
<dbReference type="SUPFAM" id="SSF50998">
    <property type="entry name" value="Quinoprotein alcohol dehydrogenase-like"/>
    <property type="match status" value="1"/>
</dbReference>
<feature type="chain" id="PRO_5035189516" evidence="1">
    <location>
        <begin position="27"/>
        <end position="410"/>
    </location>
</feature>
<dbReference type="Pfam" id="PF13360">
    <property type="entry name" value="PQQ_2"/>
    <property type="match status" value="1"/>
</dbReference>
<dbReference type="InterPro" id="IPR002372">
    <property type="entry name" value="PQQ_rpt_dom"/>
</dbReference>
<sequence>MQIGFSQPQRLIPIFLFVCSALSLQAGEDWPQFRGPHQNGTSTQANLIQSFPADGPKVAWQVPIGPGFSGIAVEGKFLVTQFSDGAEGERKEYVAAYNIKNGKERWRAELGNEFVNQFGNGPRSTPSIAEGKVVALGSYGHLVCLDLKKGNTLWKHDLVGENAETTVPRFGFSTSPLIDNGQVLVDLPGQNEKGYLAVSLVDGSEVWRGIPAGNGYMSPVAVDFNKNRQYIILSGPQLSGIDAKGNVLWQTEWTPGGVANPLVVGDNRVFVSASGDVGGLMVEVDATQTPVAVKEVWRNRAMKNHFNSSVTDGKHIYGFDNATLKCITAADGKTRWAKRGFGKGSLILADNRLWIISDRGDLVAVKAHGEKYEEIGKSPILEGKCWTAPSLAQGLLLARNGTHMTAIRLK</sequence>